<proteinExistence type="predicted"/>
<keyword evidence="1" id="KW-0812">Transmembrane</keyword>
<dbReference type="EMBL" id="CP049056">
    <property type="protein sequence ID" value="QIE54468.1"/>
    <property type="molecule type" value="Genomic_DNA"/>
</dbReference>
<dbReference type="InterPro" id="IPR036681">
    <property type="entry name" value="PgpA-like_sf"/>
</dbReference>
<feature type="transmembrane region" description="Helical" evidence="1">
    <location>
        <begin position="100"/>
        <end position="118"/>
    </location>
</feature>
<gene>
    <name evidence="2" type="ORF">G5B40_02860</name>
</gene>
<keyword evidence="1" id="KW-1133">Transmembrane helix</keyword>
<keyword evidence="1" id="KW-0472">Membrane</keyword>
<organism evidence="2 3">
    <name type="scientific">Pikeienuella piscinae</name>
    <dbReference type="NCBI Taxonomy" id="2748098"/>
    <lineage>
        <taxon>Bacteria</taxon>
        <taxon>Pseudomonadati</taxon>
        <taxon>Pseudomonadota</taxon>
        <taxon>Alphaproteobacteria</taxon>
        <taxon>Rhodobacterales</taxon>
        <taxon>Paracoccaceae</taxon>
        <taxon>Pikeienuella</taxon>
    </lineage>
</organism>
<dbReference type="GO" id="GO:0008962">
    <property type="term" value="F:phosphatidylglycerophosphatase activity"/>
    <property type="evidence" value="ECO:0007669"/>
    <property type="project" value="InterPro"/>
</dbReference>
<dbReference type="Proteomes" id="UP000503336">
    <property type="component" value="Chromosome"/>
</dbReference>
<sequence length="152" mass="16244">MKISNLIAGVLGLYRLGEHAGVFAALLALPLAWGLHWLGGFPLLVAATVVGALKVLWAAPRAETPMIADRMIGQWLALWPLSGGLWVLGAPPAIFPWPGWLAGFLICQAFTIFFGPVRRLARRGPLWDDLAAGAFAAILILVAAAVSHGWIF</sequence>
<name>A0A7L5BUQ2_9RHOB</name>
<evidence type="ECO:0000256" key="1">
    <source>
        <dbReference type="SAM" id="Phobius"/>
    </source>
</evidence>
<keyword evidence="3" id="KW-1185">Reference proteome</keyword>
<dbReference type="SUPFAM" id="SSF101307">
    <property type="entry name" value="YutG-like"/>
    <property type="match status" value="1"/>
</dbReference>
<reference evidence="2 3" key="1">
    <citation type="submission" date="2020-02" db="EMBL/GenBank/DDBJ databases">
        <title>complete genome sequence of Rhodobacteraceae bacterium.</title>
        <authorList>
            <person name="Park J."/>
            <person name="Kim Y.-S."/>
            <person name="Kim K.-H."/>
        </authorList>
    </citation>
    <scope>NUCLEOTIDE SEQUENCE [LARGE SCALE GENOMIC DNA]</scope>
    <source>
        <strain evidence="2 3">RR4-56</strain>
    </source>
</reference>
<dbReference type="GO" id="GO:0006629">
    <property type="term" value="P:lipid metabolic process"/>
    <property type="evidence" value="ECO:0007669"/>
    <property type="project" value="InterPro"/>
</dbReference>
<evidence type="ECO:0000313" key="2">
    <source>
        <dbReference type="EMBL" id="QIE54468.1"/>
    </source>
</evidence>
<protein>
    <submittedName>
        <fullName evidence="2">Phosphatidylglycerophosphatase A</fullName>
    </submittedName>
</protein>
<feature type="transmembrane region" description="Helical" evidence="1">
    <location>
        <begin position="34"/>
        <end position="56"/>
    </location>
</feature>
<feature type="transmembrane region" description="Helical" evidence="1">
    <location>
        <begin position="76"/>
        <end position="94"/>
    </location>
</feature>
<dbReference type="RefSeq" id="WP_165094739.1">
    <property type="nucleotide sequence ID" value="NZ_CP049056.1"/>
</dbReference>
<evidence type="ECO:0000313" key="3">
    <source>
        <dbReference type="Proteomes" id="UP000503336"/>
    </source>
</evidence>
<dbReference type="KEGG" id="hdh:G5B40_02860"/>
<accession>A0A7L5BUQ2</accession>
<dbReference type="AlphaFoldDB" id="A0A7L5BUQ2"/>
<feature type="transmembrane region" description="Helical" evidence="1">
    <location>
        <begin position="130"/>
        <end position="151"/>
    </location>
</feature>